<proteinExistence type="predicted"/>
<comment type="caution">
    <text evidence="2">The sequence shown here is derived from an EMBL/GenBank/DDBJ whole genome shotgun (WGS) entry which is preliminary data.</text>
</comment>
<protein>
    <submittedName>
        <fullName evidence="2">Uncharacterized protein</fullName>
    </submittedName>
</protein>
<keyword evidence="3" id="KW-1185">Reference proteome</keyword>
<gene>
    <name evidence="2" type="ORF">SKAU_G00316990</name>
</gene>
<dbReference type="AlphaFoldDB" id="A0A9Q1ESS7"/>
<evidence type="ECO:0000313" key="3">
    <source>
        <dbReference type="Proteomes" id="UP001152622"/>
    </source>
</evidence>
<evidence type="ECO:0000313" key="2">
    <source>
        <dbReference type="EMBL" id="KAJ8344370.1"/>
    </source>
</evidence>
<sequence length="275" mass="30408">MKGGADLGAGFGNLSLAPAACVLTSRAQNGFTWGSAASLKRGKQASEDFHWTKTQKGRSNKVLPLEVKTEPKSICLSLQCRARSERKDTLLFPSAIKGFHFLPGTKRSRRSARSILSWGVPAETLPRQSNMPIGLLCDVRTEPQWTVSGSESDRTGNRQARTRGRWLKGVQERRVTNTKARFIPHDNASATDFTDFHRSTIPLSTPPRKEAEVAVTFGSSGRRPEWRTFARPAERSQIGLRKRGKAGRVSADGTELPPPLSRLQAHENGVLPWFH</sequence>
<dbReference type="Proteomes" id="UP001152622">
    <property type="component" value="Chromosome 13"/>
</dbReference>
<reference evidence="2" key="1">
    <citation type="journal article" date="2023" name="Science">
        <title>Genome structures resolve the early diversification of teleost fishes.</title>
        <authorList>
            <person name="Parey E."/>
            <person name="Louis A."/>
            <person name="Montfort J."/>
            <person name="Bouchez O."/>
            <person name="Roques C."/>
            <person name="Iampietro C."/>
            <person name="Lluch J."/>
            <person name="Castinel A."/>
            <person name="Donnadieu C."/>
            <person name="Desvignes T."/>
            <person name="Floi Bucao C."/>
            <person name="Jouanno E."/>
            <person name="Wen M."/>
            <person name="Mejri S."/>
            <person name="Dirks R."/>
            <person name="Jansen H."/>
            <person name="Henkel C."/>
            <person name="Chen W.J."/>
            <person name="Zahm M."/>
            <person name="Cabau C."/>
            <person name="Klopp C."/>
            <person name="Thompson A.W."/>
            <person name="Robinson-Rechavi M."/>
            <person name="Braasch I."/>
            <person name="Lecointre G."/>
            <person name="Bobe J."/>
            <person name="Postlethwait J.H."/>
            <person name="Berthelot C."/>
            <person name="Roest Crollius H."/>
            <person name="Guiguen Y."/>
        </authorList>
    </citation>
    <scope>NUCLEOTIDE SEQUENCE</scope>
    <source>
        <strain evidence="2">WJC10195</strain>
    </source>
</reference>
<name>A0A9Q1ESS7_SYNKA</name>
<organism evidence="2 3">
    <name type="scientific">Synaphobranchus kaupii</name>
    <name type="common">Kaup's arrowtooth eel</name>
    <dbReference type="NCBI Taxonomy" id="118154"/>
    <lineage>
        <taxon>Eukaryota</taxon>
        <taxon>Metazoa</taxon>
        <taxon>Chordata</taxon>
        <taxon>Craniata</taxon>
        <taxon>Vertebrata</taxon>
        <taxon>Euteleostomi</taxon>
        <taxon>Actinopterygii</taxon>
        <taxon>Neopterygii</taxon>
        <taxon>Teleostei</taxon>
        <taxon>Anguilliformes</taxon>
        <taxon>Synaphobranchidae</taxon>
        <taxon>Synaphobranchus</taxon>
    </lineage>
</organism>
<accession>A0A9Q1ESS7</accession>
<dbReference type="EMBL" id="JAINUF010000013">
    <property type="protein sequence ID" value="KAJ8344370.1"/>
    <property type="molecule type" value="Genomic_DNA"/>
</dbReference>
<evidence type="ECO:0000256" key="1">
    <source>
        <dbReference type="SAM" id="MobiDB-lite"/>
    </source>
</evidence>
<feature type="region of interest" description="Disordered" evidence="1">
    <location>
        <begin position="232"/>
        <end position="258"/>
    </location>
</feature>